<dbReference type="Pfam" id="PF08518">
    <property type="entry name" value="GIT_SHD"/>
    <property type="match status" value="1"/>
</dbReference>
<keyword evidence="3" id="KW-1185">Reference proteome</keyword>
<feature type="domain" description="GIT Spa2 homology (SHD)" evidence="1">
    <location>
        <begin position="100"/>
        <end position="130"/>
    </location>
</feature>
<dbReference type="AlphaFoldDB" id="A0A6A6DTA1"/>
<gene>
    <name evidence="2" type="ORF">K469DRAFT_787583</name>
</gene>
<evidence type="ECO:0000259" key="1">
    <source>
        <dbReference type="SMART" id="SM00555"/>
    </source>
</evidence>
<dbReference type="InterPro" id="IPR013724">
    <property type="entry name" value="GIT_SHD"/>
</dbReference>
<reference evidence="2" key="1">
    <citation type="journal article" date="2020" name="Stud. Mycol.">
        <title>101 Dothideomycetes genomes: a test case for predicting lifestyles and emergence of pathogens.</title>
        <authorList>
            <person name="Haridas S."/>
            <person name="Albert R."/>
            <person name="Binder M."/>
            <person name="Bloem J."/>
            <person name="Labutti K."/>
            <person name="Salamov A."/>
            <person name="Andreopoulos B."/>
            <person name="Baker S."/>
            <person name="Barry K."/>
            <person name="Bills G."/>
            <person name="Bluhm B."/>
            <person name="Cannon C."/>
            <person name="Castanera R."/>
            <person name="Culley D."/>
            <person name="Daum C."/>
            <person name="Ezra D."/>
            <person name="Gonzalez J."/>
            <person name="Henrissat B."/>
            <person name="Kuo A."/>
            <person name="Liang C."/>
            <person name="Lipzen A."/>
            <person name="Lutzoni F."/>
            <person name="Magnuson J."/>
            <person name="Mondo S."/>
            <person name="Nolan M."/>
            <person name="Ohm R."/>
            <person name="Pangilinan J."/>
            <person name="Park H.-J."/>
            <person name="Ramirez L."/>
            <person name="Alfaro M."/>
            <person name="Sun H."/>
            <person name="Tritt A."/>
            <person name="Yoshinaga Y."/>
            <person name="Zwiers L.-H."/>
            <person name="Turgeon B."/>
            <person name="Goodwin S."/>
            <person name="Spatafora J."/>
            <person name="Crous P."/>
            <person name="Grigoriev I."/>
        </authorList>
    </citation>
    <scope>NUCLEOTIDE SEQUENCE</scope>
    <source>
        <strain evidence="2">CBS 207.26</strain>
    </source>
</reference>
<dbReference type="OrthoDB" id="5588096at2759"/>
<sequence length="202" mass="23348">MHLGCEMLFASGPDIAKHAAAQCDHQIIGDNLSKVKWPCIYPGCSVMFKSQIQRDIHAYKRCHKKMLRLENTLVEHYRVLKDYLTSYIWDDFKNIQRSRANGKLTRLSVVQFEDLSTDGYDELLRRKQVQELGDGATFLLPHKIASEKKRKDVDDISRKIPQPCHRCLVRAGDEVSTIHRSRILDLYAAVRNADSYLTTSWI</sequence>
<evidence type="ECO:0000313" key="3">
    <source>
        <dbReference type="Proteomes" id="UP000800200"/>
    </source>
</evidence>
<dbReference type="EMBL" id="ML994646">
    <property type="protein sequence ID" value="KAF2182861.1"/>
    <property type="molecule type" value="Genomic_DNA"/>
</dbReference>
<accession>A0A6A6DTA1</accession>
<dbReference type="SMART" id="SM00555">
    <property type="entry name" value="GIT"/>
    <property type="match status" value="1"/>
</dbReference>
<name>A0A6A6DTA1_9PEZI</name>
<proteinExistence type="predicted"/>
<dbReference type="Proteomes" id="UP000800200">
    <property type="component" value="Unassembled WGS sequence"/>
</dbReference>
<organism evidence="2 3">
    <name type="scientific">Zopfia rhizophila CBS 207.26</name>
    <dbReference type="NCBI Taxonomy" id="1314779"/>
    <lineage>
        <taxon>Eukaryota</taxon>
        <taxon>Fungi</taxon>
        <taxon>Dikarya</taxon>
        <taxon>Ascomycota</taxon>
        <taxon>Pezizomycotina</taxon>
        <taxon>Dothideomycetes</taxon>
        <taxon>Dothideomycetes incertae sedis</taxon>
        <taxon>Zopfiaceae</taxon>
        <taxon>Zopfia</taxon>
    </lineage>
</organism>
<evidence type="ECO:0000313" key="2">
    <source>
        <dbReference type="EMBL" id="KAF2182861.1"/>
    </source>
</evidence>
<protein>
    <recommendedName>
        <fullName evidence="1">GIT Spa2 homology (SHD) domain-containing protein</fullName>
    </recommendedName>
</protein>